<feature type="transmembrane region" description="Helical" evidence="1">
    <location>
        <begin position="113"/>
        <end position="135"/>
    </location>
</feature>
<feature type="transmembrane region" description="Helical" evidence="1">
    <location>
        <begin position="52"/>
        <end position="72"/>
    </location>
</feature>
<dbReference type="EMBL" id="WVHS01000004">
    <property type="protein sequence ID" value="MXV17102.1"/>
    <property type="molecule type" value="Genomic_DNA"/>
</dbReference>
<evidence type="ECO:0008006" key="4">
    <source>
        <dbReference type="Google" id="ProtNLM"/>
    </source>
</evidence>
<dbReference type="AlphaFoldDB" id="A0A7K1Y1M4"/>
<comment type="caution">
    <text evidence="2">The sequence shown here is derived from an EMBL/GenBank/DDBJ whole genome shotgun (WGS) entry which is preliminary data.</text>
</comment>
<dbReference type="RefSeq" id="WP_160908106.1">
    <property type="nucleotide sequence ID" value="NZ_WVHS01000004.1"/>
</dbReference>
<accession>A0A7K1Y1M4</accession>
<evidence type="ECO:0000313" key="3">
    <source>
        <dbReference type="Proteomes" id="UP000451233"/>
    </source>
</evidence>
<organism evidence="2 3">
    <name type="scientific">Hufsiella ginkgonis</name>
    <dbReference type="NCBI Taxonomy" id="2695274"/>
    <lineage>
        <taxon>Bacteria</taxon>
        <taxon>Pseudomonadati</taxon>
        <taxon>Bacteroidota</taxon>
        <taxon>Sphingobacteriia</taxon>
        <taxon>Sphingobacteriales</taxon>
        <taxon>Sphingobacteriaceae</taxon>
        <taxon>Hufsiella</taxon>
    </lineage>
</organism>
<name>A0A7K1Y1M4_9SPHI</name>
<keyword evidence="1" id="KW-0472">Membrane</keyword>
<protein>
    <recommendedName>
        <fullName evidence="4">DUF4345 domain-containing protein</fullName>
    </recommendedName>
</protein>
<feature type="transmembrane region" description="Helical" evidence="1">
    <location>
        <begin position="13"/>
        <end position="32"/>
    </location>
</feature>
<keyword evidence="1" id="KW-0812">Transmembrane</keyword>
<dbReference type="Proteomes" id="UP000451233">
    <property type="component" value="Unassembled WGS sequence"/>
</dbReference>
<proteinExistence type="predicted"/>
<keyword evidence="1" id="KW-1133">Transmembrane helix</keyword>
<reference evidence="2 3" key="1">
    <citation type="submission" date="2019-11" db="EMBL/GenBank/DDBJ databases">
        <title>Pedobacter sp. HMF7056 Genome sequencing and assembly.</title>
        <authorList>
            <person name="Kang H."/>
            <person name="Kim H."/>
            <person name="Joh K."/>
        </authorList>
    </citation>
    <scope>NUCLEOTIDE SEQUENCE [LARGE SCALE GENOMIC DNA]</scope>
    <source>
        <strain evidence="2 3">HMF7056</strain>
    </source>
</reference>
<feature type="transmembrane region" description="Helical" evidence="1">
    <location>
        <begin position="78"/>
        <end position="101"/>
    </location>
</feature>
<evidence type="ECO:0000256" key="1">
    <source>
        <dbReference type="SAM" id="Phobius"/>
    </source>
</evidence>
<keyword evidence="3" id="KW-1185">Reference proteome</keyword>
<evidence type="ECO:0000313" key="2">
    <source>
        <dbReference type="EMBL" id="MXV17102.1"/>
    </source>
</evidence>
<gene>
    <name evidence="2" type="ORF">GS398_17510</name>
</gene>
<sequence>MISIPQDNVLLTLAGYLQLAIAAGSLLIPRVLRWNTELARISILTRRLFWTYAGYILCINAGFGAVSVVATGELLNGSLLATSLTGFITAYWLSRVLIQFLYFSRDSFPKGNLYVAGEALLVAAFVLLTLVYGRITYFNFKQV</sequence>